<keyword evidence="3" id="KW-1185">Reference proteome</keyword>
<dbReference type="Pfam" id="PF11951">
    <property type="entry name" value="Fungal_trans_2"/>
    <property type="match status" value="1"/>
</dbReference>
<evidence type="ECO:0000313" key="2">
    <source>
        <dbReference type="EMBL" id="QIX02134.1"/>
    </source>
</evidence>
<evidence type="ECO:0000256" key="1">
    <source>
        <dbReference type="SAM" id="MobiDB-lite"/>
    </source>
</evidence>
<feature type="compositionally biased region" description="Basic and acidic residues" evidence="1">
    <location>
        <begin position="101"/>
        <end position="110"/>
    </location>
</feature>
<sequence length="328" mass="35948">MLESPLKSLPTNRPPSLPRASQILPDPFVFVPISTAEAAKGRGTAKSIVRAHVTRVQHAKSSTLSSTQHLESWQVKPQIRRPPPAAKKIPTASRTKSAPSSKDEAEKCETRETAVIPVPKIPASRRNGSGRQDPFWTYPVEYEPYLPAIFAHYIENVAVDIPDLDGPSQKSLLRRRWFPMAMEESATMYAILLMAASHYSAIIPGSIKANDLVYLKSRAISSINQGIRDPKRATSDAMIGAVMKMAAYEAIFGDSAVFSTHMRGLSTMLKMRGGLGTLGLDGLLERMVVWIDLNAAFICGLTALFGNDAFPTIVKFDNPDPYHFAGIQ</sequence>
<organism evidence="2 3">
    <name type="scientific">Peltaster fructicola</name>
    <dbReference type="NCBI Taxonomy" id="286661"/>
    <lineage>
        <taxon>Eukaryota</taxon>
        <taxon>Fungi</taxon>
        <taxon>Dikarya</taxon>
        <taxon>Ascomycota</taxon>
        <taxon>Pezizomycotina</taxon>
        <taxon>Dothideomycetes</taxon>
        <taxon>Dothideomycetes incertae sedis</taxon>
        <taxon>Peltaster</taxon>
    </lineage>
</organism>
<feature type="compositionally biased region" description="Polar residues" evidence="1">
    <location>
        <begin position="59"/>
        <end position="71"/>
    </location>
</feature>
<accession>A0A6H0Y542</accession>
<feature type="region of interest" description="Disordered" evidence="1">
    <location>
        <begin position="1"/>
        <end position="23"/>
    </location>
</feature>
<dbReference type="AlphaFoldDB" id="A0A6H0Y542"/>
<reference evidence="2 3" key="1">
    <citation type="journal article" date="2016" name="Sci. Rep.">
        <title>Peltaster fructicola genome reveals evolution from an invasive phytopathogen to an ectophytic parasite.</title>
        <authorList>
            <person name="Xu C."/>
            <person name="Chen H."/>
            <person name="Gleason M.L."/>
            <person name="Xu J.R."/>
            <person name="Liu H."/>
            <person name="Zhang R."/>
            <person name="Sun G."/>
        </authorList>
    </citation>
    <scope>NUCLEOTIDE SEQUENCE [LARGE SCALE GENOMIC DNA]</scope>
    <source>
        <strain evidence="2 3">LNHT1506</strain>
    </source>
</reference>
<proteinExistence type="predicted"/>
<dbReference type="EMBL" id="CP051143">
    <property type="protein sequence ID" value="QIX02134.1"/>
    <property type="molecule type" value="Genomic_DNA"/>
</dbReference>
<feature type="region of interest" description="Disordered" evidence="1">
    <location>
        <begin position="59"/>
        <end position="110"/>
    </location>
</feature>
<evidence type="ECO:0008006" key="4">
    <source>
        <dbReference type="Google" id="ProtNLM"/>
    </source>
</evidence>
<dbReference type="PANTHER" id="PTHR37540:SF5">
    <property type="entry name" value="TRANSCRIPTION FACTOR DOMAIN-CONTAINING PROTEIN"/>
    <property type="match status" value="1"/>
</dbReference>
<evidence type="ECO:0000313" key="3">
    <source>
        <dbReference type="Proteomes" id="UP000503462"/>
    </source>
</evidence>
<gene>
    <name evidence="2" type="ORF">AMS68_007651</name>
</gene>
<dbReference type="OrthoDB" id="3938352at2759"/>
<protein>
    <recommendedName>
        <fullName evidence="4">Transcription factor domain-containing protein</fullName>
    </recommendedName>
</protein>
<name>A0A6H0Y542_9PEZI</name>
<dbReference type="PANTHER" id="PTHR37540">
    <property type="entry name" value="TRANSCRIPTION FACTOR (ACR-2), PUTATIVE-RELATED-RELATED"/>
    <property type="match status" value="1"/>
</dbReference>
<dbReference type="InterPro" id="IPR021858">
    <property type="entry name" value="Fun_TF"/>
</dbReference>
<dbReference type="Proteomes" id="UP000503462">
    <property type="component" value="Chromosome 5"/>
</dbReference>